<dbReference type="InterPro" id="IPR006680">
    <property type="entry name" value="Amidohydro-rel"/>
</dbReference>
<dbReference type="GO" id="GO:0050416">
    <property type="term" value="F:formimidoylglutamate deiminase activity"/>
    <property type="evidence" value="ECO:0007669"/>
    <property type="project" value="UniProtKB-EC"/>
</dbReference>
<dbReference type="InterPro" id="IPR050287">
    <property type="entry name" value="MTA/SAH_deaminase"/>
</dbReference>
<keyword evidence="1 3" id="KW-0378">Hydrolase</keyword>
<dbReference type="EC" id="3.5.3.13" evidence="3"/>
<dbReference type="SUPFAM" id="SSF51556">
    <property type="entry name" value="Metallo-dependent hydrolases"/>
    <property type="match status" value="1"/>
</dbReference>
<dbReference type="PANTHER" id="PTHR43794">
    <property type="entry name" value="AMINOHYDROLASE SSNA-RELATED"/>
    <property type="match status" value="1"/>
</dbReference>
<protein>
    <submittedName>
        <fullName evidence="3">Formimidoylglutamate deiminase</fullName>
        <ecNumber evidence="3">3.5.3.13</ecNumber>
    </submittedName>
</protein>
<evidence type="ECO:0000313" key="3">
    <source>
        <dbReference type="EMBL" id="MFC5379910.1"/>
    </source>
</evidence>
<feature type="domain" description="Amidohydrolase-related" evidence="2">
    <location>
        <begin position="55"/>
        <end position="429"/>
    </location>
</feature>
<sequence>MSGTVRRWHAEHAWLPDGCRADVLLESVDGRFTRVEPEVGSQPAAGPDAERLRGVVLPGLADGHGHAFHRALRGRTHLVDASDPCRPGDFWAWRQRAYDVAAVLDPDLYLDLARATYAELALAGVTCVGEFHYLHHDPTGRPYAEADAMGAALRQAAVDAGVRLTLLDTCYLAGGLGPAGPEPVAGVQRRFADVDVDAWAARVVEVPTTATARVGAAAHSVRAVPREALGTVAAVAATTSAGVLHAHVAEQPAEVAACRAAYGVGPVGLLAAGGALGPRTTVVHATHLDAADVAALGGSGTGVCLCPSTERDLADGPGHARALADAGSPLSVGADQHVAADLLGEARGVEEHERLTSGRRGRFVPRDLLAMATAHDRLGWPEAGRLEVGARADLVVVRTDTPRTAGGAPAQVVMVATAADVDRVVVDGHDVVVDGQHVLGDVGRLLVDAVAAVDDRLGS</sequence>
<dbReference type="Gene3D" id="2.30.40.10">
    <property type="entry name" value="Urease, subunit C, domain 1"/>
    <property type="match status" value="1"/>
</dbReference>
<reference evidence="4" key="1">
    <citation type="journal article" date="2019" name="Int. J. Syst. Evol. Microbiol.">
        <title>The Global Catalogue of Microorganisms (GCM) 10K type strain sequencing project: providing services to taxonomists for standard genome sequencing and annotation.</title>
        <authorList>
            <consortium name="The Broad Institute Genomics Platform"/>
            <consortium name="The Broad Institute Genome Sequencing Center for Infectious Disease"/>
            <person name="Wu L."/>
            <person name="Ma J."/>
        </authorList>
    </citation>
    <scope>NUCLEOTIDE SEQUENCE [LARGE SCALE GENOMIC DNA]</scope>
    <source>
        <strain evidence="4">CCUG 43114</strain>
    </source>
</reference>
<dbReference type="NCBIfam" id="NF006681">
    <property type="entry name" value="PRK09229.1-2"/>
    <property type="match status" value="1"/>
</dbReference>
<comment type="caution">
    <text evidence="3">The sequence shown here is derived from an EMBL/GenBank/DDBJ whole genome shotgun (WGS) entry which is preliminary data.</text>
</comment>
<evidence type="ECO:0000313" key="4">
    <source>
        <dbReference type="Proteomes" id="UP001596122"/>
    </source>
</evidence>
<evidence type="ECO:0000259" key="2">
    <source>
        <dbReference type="Pfam" id="PF01979"/>
    </source>
</evidence>
<dbReference type="InterPro" id="IPR032466">
    <property type="entry name" value="Metal_Hydrolase"/>
</dbReference>
<dbReference type="PANTHER" id="PTHR43794:SF11">
    <property type="entry name" value="AMIDOHYDROLASE-RELATED DOMAIN-CONTAINING PROTEIN"/>
    <property type="match status" value="1"/>
</dbReference>
<dbReference type="InterPro" id="IPR011059">
    <property type="entry name" value="Metal-dep_hydrolase_composite"/>
</dbReference>
<proteinExistence type="predicted"/>
<dbReference type="Proteomes" id="UP001596122">
    <property type="component" value="Unassembled WGS sequence"/>
</dbReference>
<dbReference type="Pfam" id="PF01979">
    <property type="entry name" value="Amidohydro_1"/>
    <property type="match status" value="1"/>
</dbReference>
<keyword evidence="4" id="KW-1185">Reference proteome</keyword>
<name>A0ABW0GJ58_9MICO</name>
<dbReference type="RefSeq" id="WP_340269132.1">
    <property type="nucleotide sequence ID" value="NZ_JBBEOG010000003.1"/>
</dbReference>
<dbReference type="SUPFAM" id="SSF51338">
    <property type="entry name" value="Composite domain of metallo-dependent hydrolases"/>
    <property type="match status" value="1"/>
</dbReference>
<accession>A0ABW0GJ58</accession>
<dbReference type="Gene3D" id="3.20.20.140">
    <property type="entry name" value="Metal-dependent hydrolases"/>
    <property type="match status" value="1"/>
</dbReference>
<evidence type="ECO:0000256" key="1">
    <source>
        <dbReference type="ARBA" id="ARBA00022801"/>
    </source>
</evidence>
<organism evidence="3 4">
    <name type="scientific">Aquipuribacter nitratireducens</name>
    <dbReference type="NCBI Taxonomy" id="650104"/>
    <lineage>
        <taxon>Bacteria</taxon>
        <taxon>Bacillati</taxon>
        <taxon>Actinomycetota</taxon>
        <taxon>Actinomycetes</taxon>
        <taxon>Micrococcales</taxon>
        <taxon>Intrasporangiaceae</taxon>
        <taxon>Aquipuribacter</taxon>
    </lineage>
</organism>
<gene>
    <name evidence="3" type="ORF">ACFPJ6_03795</name>
</gene>
<dbReference type="EMBL" id="JBHSLD010000004">
    <property type="protein sequence ID" value="MFC5379910.1"/>
    <property type="molecule type" value="Genomic_DNA"/>
</dbReference>